<dbReference type="InterPro" id="IPR013149">
    <property type="entry name" value="ADH-like_C"/>
</dbReference>
<proteinExistence type="predicted"/>
<dbReference type="EMBL" id="MU404351">
    <property type="protein sequence ID" value="KAI1617005.1"/>
    <property type="molecule type" value="Genomic_DNA"/>
</dbReference>
<accession>A0AAN6IH91</accession>
<keyword evidence="5" id="KW-1185">Reference proteome</keyword>
<dbReference type="AlphaFoldDB" id="A0AAN6IH91"/>
<dbReference type="InterPro" id="IPR013154">
    <property type="entry name" value="ADH-like_N"/>
</dbReference>
<dbReference type="GO" id="GO:0016651">
    <property type="term" value="F:oxidoreductase activity, acting on NAD(P)H"/>
    <property type="evidence" value="ECO:0007669"/>
    <property type="project" value="TreeGrafter"/>
</dbReference>
<organism evidence="4 5">
    <name type="scientific">Exophiala viscosa</name>
    <dbReference type="NCBI Taxonomy" id="2486360"/>
    <lineage>
        <taxon>Eukaryota</taxon>
        <taxon>Fungi</taxon>
        <taxon>Dikarya</taxon>
        <taxon>Ascomycota</taxon>
        <taxon>Pezizomycotina</taxon>
        <taxon>Eurotiomycetes</taxon>
        <taxon>Chaetothyriomycetidae</taxon>
        <taxon>Chaetothyriales</taxon>
        <taxon>Herpotrichiellaceae</taxon>
        <taxon>Exophiala</taxon>
    </lineage>
</organism>
<comment type="caution">
    <text evidence="4">The sequence shown here is derived from an EMBL/GenBank/DDBJ whole genome shotgun (WGS) entry which is preliminary data.</text>
</comment>
<dbReference type="Proteomes" id="UP001203852">
    <property type="component" value="Unassembled WGS sequence"/>
</dbReference>
<dbReference type="InterPro" id="IPR020843">
    <property type="entry name" value="ER"/>
</dbReference>
<evidence type="ECO:0000313" key="5">
    <source>
        <dbReference type="Proteomes" id="UP001203852"/>
    </source>
</evidence>
<evidence type="ECO:0000256" key="1">
    <source>
        <dbReference type="ARBA" id="ARBA00022857"/>
    </source>
</evidence>
<dbReference type="PANTHER" id="PTHR48106:SF2">
    <property type="entry name" value="ZN2+-BINDING DEHYDROGENASE"/>
    <property type="match status" value="1"/>
</dbReference>
<dbReference type="GO" id="GO:0070402">
    <property type="term" value="F:NADPH binding"/>
    <property type="evidence" value="ECO:0007669"/>
    <property type="project" value="TreeGrafter"/>
</dbReference>
<gene>
    <name evidence="4" type="ORF">EDD36DRAFT_484705</name>
</gene>
<dbReference type="PANTHER" id="PTHR48106">
    <property type="entry name" value="QUINONE OXIDOREDUCTASE PIG3-RELATED"/>
    <property type="match status" value="1"/>
</dbReference>
<keyword evidence="1" id="KW-0521">NADP</keyword>
<dbReference type="SMART" id="SM00829">
    <property type="entry name" value="PKS_ER"/>
    <property type="match status" value="1"/>
</dbReference>
<sequence>MRKVVYHEYGNPVNVLKIENGPEPAAPGFGQVLVKVTKRPVHNGDLLVVKGGHDPIKREIPAEGYISGCEGVGIIQALGSGIGSARNLRVGDRVAFFAVGSWQESILIPADFATPVPSDMDDELAAQLHINPVAALLLTRLTTKIAASPKSGVLRISAVEAVLEDLGASRMEAGVVLLSAAGSLVARLAATMLKAQGYTPIALVRSSALSEALQKATGITVIGTDQENWQEEVLKAAAGRKIFAALDAVGGHIGETLLTLLSPAGTLVSYGSLSGDPIPVDHVHLCMSAKTVCGIGMVHWTQLPYGSRAVEMASIIQLVRDNQKLFKIAGEFPLSEAADAVRLFRQPGRDGTVLLSS</sequence>
<dbReference type="SUPFAM" id="SSF51735">
    <property type="entry name" value="NAD(P)-binding Rossmann-fold domains"/>
    <property type="match status" value="1"/>
</dbReference>
<evidence type="ECO:0000256" key="2">
    <source>
        <dbReference type="ARBA" id="ARBA00023002"/>
    </source>
</evidence>
<dbReference type="Gene3D" id="3.40.50.720">
    <property type="entry name" value="NAD(P)-binding Rossmann-like Domain"/>
    <property type="match status" value="1"/>
</dbReference>
<name>A0AAN6IH91_9EURO</name>
<dbReference type="SUPFAM" id="SSF50129">
    <property type="entry name" value="GroES-like"/>
    <property type="match status" value="1"/>
</dbReference>
<dbReference type="Pfam" id="PF00107">
    <property type="entry name" value="ADH_zinc_N"/>
    <property type="match status" value="1"/>
</dbReference>
<feature type="domain" description="Enoyl reductase (ER)" evidence="3">
    <location>
        <begin position="11"/>
        <end position="355"/>
    </location>
</feature>
<dbReference type="Pfam" id="PF08240">
    <property type="entry name" value="ADH_N"/>
    <property type="match status" value="1"/>
</dbReference>
<evidence type="ECO:0000259" key="3">
    <source>
        <dbReference type="SMART" id="SM00829"/>
    </source>
</evidence>
<dbReference type="InterPro" id="IPR011032">
    <property type="entry name" value="GroES-like_sf"/>
</dbReference>
<evidence type="ECO:0000313" key="4">
    <source>
        <dbReference type="EMBL" id="KAI1617005.1"/>
    </source>
</evidence>
<dbReference type="Gene3D" id="3.90.180.10">
    <property type="entry name" value="Medium-chain alcohol dehydrogenases, catalytic domain"/>
    <property type="match status" value="1"/>
</dbReference>
<dbReference type="InterPro" id="IPR036291">
    <property type="entry name" value="NAD(P)-bd_dom_sf"/>
</dbReference>
<protein>
    <submittedName>
        <fullName evidence="4">Chaperonin 10-like protein</fullName>
    </submittedName>
</protein>
<reference evidence="4" key="1">
    <citation type="journal article" date="2022" name="bioRxiv">
        <title>Deciphering the potential niche of two novel black yeast fungi from a biological soil crust based on their genomes, phenotypes, and melanin regulation.</title>
        <authorList>
            <consortium name="DOE Joint Genome Institute"/>
            <person name="Carr E.C."/>
            <person name="Barton Q."/>
            <person name="Grambo S."/>
            <person name="Sullivan M."/>
            <person name="Renfro C.M."/>
            <person name="Kuo A."/>
            <person name="Pangilinan J."/>
            <person name="Lipzen A."/>
            <person name="Keymanesh K."/>
            <person name="Savage E."/>
            <person name="Barry K."/>
            <person name="Grigoriev I.V."/>
            <person name="Riekhof W.R."/>
            <person name="Harris S.S."/>
        </authorList>
    </citation>
    <scope>NUCLEOTIDE SEQUENCE</scope>
    <source>
        <strain evidence="4">JF 03-4F</strain>
    </source>
</reference>
<keyword evidence="2" id="KW-0560">Oxidoreductase</keyword>